<dbReference type="InterPro" id="IPR029058">
    <property type="entry name" value="AB_hydrolase_fold"/>
</dbReference>
<protein>
    <submittedName>
        <fullName evidence="1">Alpha/beta hydrolase</fullName>
    </submittedName>
</protein>
<reference evidence="1 2" key="1">
    <citation type="submission" date="2018-04" db="EMBL/GenBank/DDBJ databases">
        <title>Denitrifier Microvirgula.</title>
        <authorList>
            <person name="Anderson E."/>
            <person name="Jang J."/>
            <person name="Ishii S."/>
        </authorList>
    </citation>
    <scope>NUCLEOTIDE SEQUENCE [LARGE SCALE GENOMIC DNA]</scope>
    <source>
        <strain evidence="1 2">BE2.4</strain>
    </source>
</reference>
<dbReference type="Pfam" id="PF06821">
    <property type="entry name" value="Ser_hydrolase"/>
    <property type="match status" value="1"/>
</dbReference>
<dbReference type="Proteomes" id="UP000244173">
    <property type="component" value="Chromosome"/>
</dbReference>
<dbReference type="SUPFAM" id="SSF53474">
    <property type="entry name" value="alpha/beta-Hydrolases"/>
    <property type="match status" value="1"/>
</dbReference>
<dbReference type="InterPro" id="IPR010662">
    <property type="entry name" value="RBBP9/YdeN"/>
</dbReference>
<name>A0A2S0P6M0_9NEIS</name>
<dbReference type="EMBL" id="CP028519">
    <property type="protein sequence ID" value="AVY92953.1"/>
    <property type="molecule type" value="Genomic_DNA"/>
</dbReference>
<proteinExistence type="predicted"/>
<dbReference type="GO" id="GO:0016787">
    <property type="term" value="F:hydrolase activity"/>
    <property type="evidence" value="ECO:0007669"/>
    <property type="project" value="UniProtKB-KW"/>
</dbReference>
<dbReference type="RefSeq" id="WP_036386711.1">
    <property type="nucleotide sequence ID" value="NZ_CP028519.1"/>
</dbReference>
<evidence type="ECO:0000313" key="2">
    <source>
        <dbReference type="Proteomes" id="UP000244173"/>
    </source>
</evidence>
<dbReference type="AlphaFoldDB" id="A0A2S0P6M0"/>
<keyword evidence="2" id="KW-1185">Reference proteome</keyword>
<dbReference type="STRING" id="1122240.GCA_000620105_03388"/>
<accession>A0A2S0P6M0</accession>
<evidence type="ECO:0000313" key="1">
    <source>
        <dbReference type="EMBL" id="AVY92953.1"/>
    </source>
</evidence>
<dbReference type="OrthoDB" id="9804993at2"/>
<gene>
    <name evidence="1" type="ORF">DAI18_02020</name>
</gene>
<keyword evidence="1" id="KW-0378">Hydrolase</keyword>
<sequence length="193" mass="20285">MSIADFDIVIQPGWQDSSAEHWQSRWQLAWPDAVRVAHGNWDTPELPRWLDGLDAALAACRKPALVVAHSLGCVTVAHHVRRGGRPIAGALLVAPADVERSGVPAALAGFAPIPAAALPFPAILVASDDDPYCPLDRAEALAGAWRTDLVRIGKAGHINAASGLGDWAQGRVLLELLARTVGGAGPARSGKIR</sequence>
<organism evidence="1 2">
    <name type="scientific">Microvirgula aerodenitrificans</name>
    <dbReference type="NCBI Taxonomy" id="57480"/>
    <lineage>
        <taxon>Bacteria</taxon>
        <taxon>Pseudomonadati</taxon>
        <taxon>Pseudomonadota</taxon>
        <taxon>Betaproteobacteria</taxon>
        <taxon>Neisseriales</taxon>
        <taxon>Aquaspirillaceae</taxon>
        <taxon>Microvirgula</taxon>
    </lineage>
</organism>
<dbReference type="KEGG" id="maer:DAI18_02020"/>
<dbReference type="Gene3D" id="3.40.50.1820">
    <property type="entry name" value="alpha/beta hydrolase"/>
    <property type="match status" value="1"/>
</dbReference>